<protein>
    <recommendedName>
        <fullName evidence="2">Calcineurin-like phosphoesterase domain-containing protein</fullName>
    </recommendedName>
</protein>
<dbReference type="PANTHER" id="PTHR32440:SF11">
    <property type="entry name" value="METALLOPHOSPHOESTERASE DOMAIN-CONTAINING PROTEIN"/>
    <property type="match status" value="1"/>
</dbReference>
<evidence type="ECO:0000313" key="3">
    <source>
        <dbReference type="EMBL" id="KAL2284154.1"/>
    </source>
</evidence>
<evidence type="ECO:0000256" key="1">
    <source>
        <dbReference type="SAM" id="SignalP"/>
    </source>
</evidence>
<evidence type="ECO:0000313" key="4">
    <source>
        <dbReference type="Proteomes" id="UP001600888"/>
    </source>
</evidence>
<feature type="signal peptide" evidence="1">
    <location>
        <begin position="1"/>
        <end position="18"/>
    </location>
</feature>
<dbReference type="Pfam" id="PF00149">
    <property type="entry name" value="Metallophos"/>
    <property type="match status" value="1"/>
</dbReference>
<keyword evidence="1" id="KW-0732">Signal</keyword>
<dbReference type="Gene3D" id="3.60.21.10">
    <property type="match status" value="1"/>
</dbReference>
<dbReference type="Proteomes" id="UP001600888">
    <property type="component" value="Unassembled WGS sequence"/>
</dbReference>
<feature type="chain" id="PRO_5045045239" description="Calcineurin-like phosphoesterase domain-containing protein" evidence="1">
    <location>
        <begin position="19"/>
        <end position="367"/>
    </location>
</feature>
<dbReference type="InterPro" id="IPR004843">
    <property type="entry name" value="Calcineurin-like_PHP"/>
</dbReference>
<proteinExistence type="predicted"/>
<gene>
    <name evidence="3" type="ORF">FJTKL_09131</name>
</gene>
<sequence>MNFAPILVALCLAVLSTAWPSLHFTNNKTFHIAIFEDLHFGEGPATDWGPSNDDKTLDLMRTVLGNESPELVVLNGDLITGENTFKENATDYVDKIVAPLVEAGLPWASTYGNHDSDVNLSREAIYAREKTYANSLTGCEVKQNGAGVSNYYLPVYPNDTSTTPAMLLWFFDSRGGRLQAQDGSAADQPDWVDGSVVSWFKETRDTLASTYGTSLPSVAFFHIPVSASAIFQPFAVNSNTSPGINAEGSFPGQGTANDGPFIQALLDTKNMTAAFSGHQHGNDWCFKWDKKLSGMKLTADELDLCFSRHTGYGGYGKWTRGSRQILVSLESLGSSIETWNRLADGRVTGSVTLNATFGTDKYPLVQS</sequence>
<accession>A0ABR4ENY4</accession>
<dbReference type="SUPFAM" id="SSF56300">
    <property type="entry name" value="Metallo-dependent phosphatases"/>
    <property type="match status" value="1"/>
</dbReference>
<feature type="domain" description="Calcineurin-like phosphoesterase" evidence="2">
    <location>
        <begin position="32"/>
        <end position="281"/>
    </location>
</feature>
<dbReference type="CDD" id="cd07383">
    <property type="entry name" value="MPP_Dcr2"/>
    <property type="match status" value="1"/>
</dbReference>
<dbReference type="PANTHER" id="PTHR32440">
    <property type="entry name" value="PHOSPHATASE DCR2-RELATED-RELATED"/>
    <property type="match status" value="1"/>
</dbReference>
<comment type="caution">
    <text evidence="3">The sequence shown here is derived from an EMBL/GenBank/DDBJ whole genome shotgun (WGS) entry which is preliminary data.</text>
</comment>
<evidence type="ECO:0000259" key="2">
    <source>
        <dbReference type="Pfam" id="PF00149"/>
    </source>
</evidence>
<dbReference type="InterPro" id="IPR029052">
    <property type="entry name" value="Metallo-depent_PP-like"/>
</dbReference>
<keyword evidence="4" id="KW-1185">Reference proteome</keyword>
<reference evidence="3 4" key="1">
    <citation type="submission" date="2024-03" db="EMBL/GenBank/DDBJ databases">
        <title>A high-quality draft genome sequence of Diaporthe vaccinii, a causative agent of upright dieback and viscid rot disease in cranberry plants.</title>
        <authorList>
            <person name="Sarrasin M."/>
            <person name="Lang B.F."/>
            <person name="Burger G."/>
        </authorList>
    </citation>
    <scope>NUCLEOTIDE SEQUENCE [LARGE SCALE GENOMIC DNA]</scope>
    <source>
        <strain evidence="3 4">IS7</strain>
    </source>
</reference>
<organism evidence="3 4">
    <name type="scientific">Diaporthe vaccinii</name>
    <dbReference type="NCBI Taxonomy" id="105482"/>
    <lineage>
        <taxon>Eukaryota</taxon>
        <taxon>Fungi</taxon>
        <taxon>Dikarya</taxon>
        <taxon>Ascomycota</taxon>
        <taxon>Pezizomycotina</taxon>
        <taxon>Sordariomycetes</taxon>
        <taxon>Sordariomycetidae</taxon>
        <taxon>Diaporthales</taxon>
        <taxon>Diaporthaceae</taxon>
        <taxon>Diaporthe</taxon>
        <taxon>Diaporthe eres species complex</taxon>
    </lineage>
</organism>
<dbReference type="EMBL" id="JBAWTH010000038">
    <property type="protein sequence ID" value="KAL2284154.1"/>
    <property type="molecule type" value="Genomic_DNA"/>
</dbReference>
<name>A0ABR4ENY4_9PEZI</name>